<evidence type="ECO:0000313" key="8">
    <source>
        <dbReference type="EMBL" id="KAL0839186.1"/>
    </source>
</evidence>
<evidence type="ECO:0000256" key="2">
    <source>
        <dbReference type="ARBA" id="ARBA00022692"/>
    </source>
</evidence>
<feature type="compositionally biased region" description="Basic and acidic residues" evidence="5">
    <location>
        <begin position="490"/>
        <end position="502"/>
    </location>
</feature>
<dbReference type="FunFam" id="1.20.1250.20:FF:000532">
    <property type="entry name" value="SLC (SoLute Carrier) homolog"/>
    <property type="match status" value="1"/>
</dbReference>
<keyword evidence="3 6" id="KW-1133">Transmembrane helix</keyword>
<evidence type="ECO:0000256" key="5">
    <source>
        <dbReference type="SAM" id="MobiDB-lite"/>
    </source>
</evidence>
<evidence type="ECO:0000256" key="6">
    <source>
        <dbReference type="SAM" id="Phobius"/>
    </source>
</evidence>
<reference evidence="8 9" key="1">
    <citation type="submission" date="2024-06" db="EMBL/GenBank/DDBJ databases">
        <title>A chromosome-level genome assembly of beet webworm, Loxostege sticticalis.</title>
        <authorList>
            <person name="Zhang Y."/>
        </authorList>
    </citation>
    <scope>NUCLEOTIDE SEQUENCE [LARGE SCALE GENOMIC DNA]</scope>
    <source>
        <strain evidence="8">AQ028</strain>
        <tissue evidence="8">Male pupae</tissue>
    </source>
</reference>
<dbReference type="PROSITE" id="PS50850">
    <property type="entry name" value="MFS"/>
    <property type="match status" value="1"/>
</dbReference>
<feature type="transmembrane region" description="Helical" evidence="6">
    <location>
        <begin position="81"/>
        <end position="104"/>
    </location>
</feature>
<evidence type="ECO:0000256" key="4">
    <source>
        <dbReference type="ARBA" id="ARBA00023136"/>
    </source>
</evidence>
<feature type="region of interest" description="Disordered" evidence="5">
    <location>
        <begin position="1"/>
        <end position="20"/>
    </location>
</feature>
<protein>
    <recommendedName>
        <fullName evidence="7">Major facilitator superfamily (MFS) profile domain-containing protein</fullName>
    </recommendedName>
</protein>
<evidence type="ECO:0000256" key="3">
    <source>
        <dbReference type="ARBA" id="ARBA00022989"/>
    </source>
</evidence>
<dbReference type="InterPro" id="IPR020846">
    <property type="entry name" value="MFS_dom"/>
</dbReference>
<evidence type="ECO:0000259" key="7">
    <source>
        <dbReference type="PROSITE" id="PS50850"/>
    </source>
</evidence>
<gene>
    <name evidence="8" type="ORF">ABMA28_017154</name>
</gene>
<comment type="subcellular location">
    <subcellularLocation>
        <location evidence="1">Membrane</location>
        <topology evidence="1">Multi-pass membrane protein</topology>
    </subcellularLocation>
</comment>
<feature type="transmembrane region" description="Helical" evidence="6">
    <location>
        <begin position="347"/>
        <end position="363"/>
    </location>
</feature>
<keyword evidence="4 6" id="KW-0472">Membrane</keyword>
<feature type="transmembrane region" description="Helical" evidence="6">
    <location>
        <begin position="369"/>
        <end position="390"/>
    </location>
</feature>
<dbReference type="InterPro" id="IPR011701">
    <property type="entry name" value="MFS"/>
</dbReference>
<dbReference type="SUPFAM" id="SSF103473">
    <property type="entry name" value="MFS general substrate transporter"/>
    <property type="match status" value="1"/>
</dbReference>
<sequence>MVENKNKIMEKNPEHSTDGSMSKKYQCFGIRHLQIACMCFTTISLFIARSSMGVAVLAMAGEGRKNDTQASVPVYDWDKKTQSLILSSFFWGYVTMQIPAGLLAKKFGGKIILLVALVVNGALCSLLPALAALGGWPLVCMARVAMGLSQACLFPASHTLFGQWLPPREMTSFSGIVAGGAQLGTIIAMPVSGVLAESELGWKVIFYTMSGLLFFNAAIWYWFSASSPGEHRMISTEERQYIENGLSSTGGQRSMPTPWKQILTTVPLWAILATHIGSSMSFVLFFVDMPTYLEKGLQISLKNSASLSALPYIGMWIGIVTSSVVAEKLTNKEAISKGTCRKIFNSLGMFGITGGLVILSFLGPESKSLAVAALVGTLTMSGFCSAGFVVNFLDMSPNFAGVLLSLTNFVANFGCVLMPIITSFILRNDSSDVSRWRIVFLMTAAITAGTNIIYVLFSSSELQPWNDPDYFDKAKAEPEEMRPVFTEQELNNKENENKAAKH</sequence>
<feature type="transmembrane region" description="Helical" evidence="6">
    <location>
        <begin position="204"/>
        <end position="223"/>
    </location>
</feature>
<feature type="transmembrane region" description="Helical" evidence="6">
    <location>
        <begin position="33"/>
        <end position="61"/>
    </location>
</feature>
<proteinExistence type="predicted"/>
<accession>A0ABD0T746</accession>
<feature type="transmembrane region" description="Helical" evidence="6">
    <location>
        <begin position="173"/>
        <end position="192"/>
    </location>
</feature>
<evidence type="ECO:0000256" key="1">
    <source>
        <dbReference type="ARBA" id="ARBA00004141"/>
    </source>
</evidence>
<dbReference type="PANTHER" id="PTHR11662">
    <property type="entry name" value="SOLUTE CARRIER FAMILY 17"/>
    <property type="match status" value="1"/>
</dbReference>
<dbReference type="PANTHER" id="PTHR11662:SF280">
    <property type="entry name" value="FI21844P1-RELATED"/>
    <property type="match status" value="1"/>
</dbReference>
<dbReference type="InterPro" id="IPR050382">
    <property type="entry name" value="MFS_Na/Anion_cotransporter"/>
</dbReference>
<feature type="compositionally biased region" description="Basic and acidic residues" evidence="5">
    <location>
        <begin position="1"/>
        <end position="17"/>
    </location>
</feature>
<keyword evidence="2 6" id="KW-0812">Transmembrane</keyword>
<feature type="region of interest" description="Disordered" evidence="5">
    <location>
        <begin position="481"/>
        <end position="502"/>
    </location>
</feature>
<feature type="domain" description="Major facilitator superfamily (MFS) profile" evidence="7">
    <location>
        <begin position="37"/>
        <end position="462"/>
    </location>
</feature>
<dbReference type="Proteomes" id="UP001549921">
    <property type="component" value="Unassembled WGS sequence"/>
</dbReference>
<feature type="transmembrane region" description="Helical" evidence="6">
    <location>
        <begin position="438"/>
        <end position="457"/>
    </location>
</feature>
<evidence type="ECO:0000313" key="9">
    <source>
        <dbReference type="Proteomes" id="UP001549921"/>
    </source>
</evidence>
<dbReference type="EMBL" id="JBEDNZ010000009">
    <property type="protein sequence ID" value="KAL0839186.1"/>
    <property type="molecule type" value="Genomic_DNA"/>
</dbReference>
<name>A0ABD0T746_LOXSC</name>
<feature type="transmembrane region" description="Helical" evidence="6">
    <location>
        <begin position="142"/>
        <end position="161"/>
    </location>
</feature>
<comment type="caution">
    <text evidence="8">The sequence shown here is derived from an EMBL/GenBank/DDBJ whole genome shotgun (WGS) entry which is preliminary data.</text>
</comment>
<feature type="transmembrane region" description="Helical" evidence="6">
    <location>
        <begin position="111"/>
        <end position="136"/>
    </location>
</feature>
<dbReference type="AlphaFoldDB" id="A0ABD0T746"/>
<dbReference type="InterPro" id="IPR036259">
    <property type="entry name" value="MFS_trans_sf"/>
</dbReference>
<feature type="transmembrane region" description="Helical" evidence="6">
    <location>
        <begin position="402"/>
        <end position="426"/>
    </location>
</feature>
<feature type="transmembrane region" description="Helical" evidence="6">
    <location>
        <begin position="262"/>
        <end position="287"/>
    </location>
</feature>
<dbReference type="Pfam" id="PF07690">
    <property type="entry name" value="MFS_1"/>
    <property type="match status" value="1"/>
</dbReference>
<organism evidence="8 9">
    <name type="scientific">Loxostege sticticalis</name>
    <name type="common">Beet webworm moth</name>
    <dbReference type="NCBI Taxonomy" id="481309"/>
    <lineage>
        <taxon>Eukaryota</taxon>
        <taxon>Metazoa</taxon>
        <taxon>Ecdysozoa</taxon>
        <taxon>Arthropoda</taxon>
        <taxon>Hexapoda</taxon>
        <taxon>Insecta</taxon>
        <taxon>Pterygota</taxon>
        <taxon>Neoptera</taxon>
        <taxon>Endopterygota</taxon>
        <taxon>Lepidoptera</taxon>
        <taxon>Glossata</taxon>
        <taxon>Ditrysia</taxon>
        <taxon>Pyraloidea</taxon>
        <taxon>Crambidae</taxon>
        <taxon>Pyraustinae</taxon>
        <taxon>Loxostege</taxon>
    </lineage>
</organism>
<dbReference type="Gene3D" id="1.20.1250.20">
    <property type="entry name" value="MFS general substrate transporter like domains"/>
    <property type="match status" value="2"/>
</dbReference>
<dbReference type="GO" id="GO:0016020">
    <property type="term" value="C:membrane"/>
    <property type="evidence" value="ECO:0007669"/>
    <property type="project" value="UniProtKB-SubCell"/>
</dbReference>
<feature type="transmembrane region" description="Helical" evidence="6">
    <location>
        <begin position="307"/>
        <end position="326"/>
    </location>
</feature>